<evidence type="ECO:0000259" key="2">
    <source>
        <dbReference type="PROSITE" id="PS50801"/>
    </source>
</evidence>
<dbReference type="AlphaFoldDB" id="A0A017TA57"/>
<dbReference type="CDD" id="cd07041">
    <property type="entry name" value="STAS_RsbR_RsbS_like"/>
    <property type="match status" value="1"/>
</dbReference>
<dbReference type="PANTHER" id="PTHR33745:SF3">
    <property type="entry name" value="RSBT CO-ANTAGONIST PROTEIN RSBRC"/>
    <property type="match status" value="1"/>
</dbReference>
<dbReference type="STRING" id="1192034.CAP_2818"/>
<proteinExistence type="predicted"/>
<dbReference type="InterPro" id="IPR002645">
    <property type="entry name" value="STAS_dom"/>
</dbReference>
<dbReference type="PROSITE" id="PS50801">
    <property type="entry name" value="STAS"/>
    <property type="match status" value="1"/>
</dbReference>
<evidence type="ECO:0000256" key="1">
    <source>
        <dbReference type="ARBA" id="ARBA00022553"/>
    </source>
</evidence>
<feature type="domain" description="STAS" evidence="2">
    <location>
        <begin position="183"/>
        <end position="294"/>
    </location>
</feature>
<dbReference type="eggNOG" id="COG1366">
    <property type="taxonomic scope" value="Bacteria"/>
</dbReference>
<dbReference type="SUPFAM" id="SSF52091">
    <property type="entry name" value="SpoIIaa-like"/>
    <property type="match status" value="1"/>
</dbReference>
<evidence type="ECO:0000313" key="4">
    <source>
        <dbReference type="Proteomes" id="UP000019678"/>
    </source>
</evidence>
<dbReference type="OrthoDB" id="5491356at2"/>
<organism evidence="3 4">
    <name type="scientific">Chondromyces apiculatus DSM 436</name>
    <dbReference type="NCBI Taxonomy" id="1192034"/>
    <lineage>
        <taxon>Bacteria</taxon>
        <taxon>Pseudomonadati</taxon>
        <taxon>Myxococcota</taxon>
        <taxon>Polyangia</taxon>
        <taxon>Polyangiales</taxon>
        <taxon>Polyangiaceae</taxon>
        <taxon>Chondromyces</taxon>
    </lineage>
</organism>
<accession>A0A017TA57</accession>
<keyword evidence="4" id="KW-1185">Reference proteome</keyword>
<dbReference type="RefSeq" id="WP_052375246.1">
    <property type="nucleotide sequence ID" value="NZ_ASRX01000020.1"/>
</dbReference>
<dbReference type="Gene3D" id="3.30.750.24">
    <property type="entry name" value="STAS domain"/>
    <property type="match status" value="1"/>
</dbReference>
<evidence type="ECO:0000313" key="3">
    <source>
        <dbReference type="EMBL" id="EYF05817.1"/>
    </source>
</evidence>
<gene>
    <name evidence="3" type="ORF">CAP_2818</name>
</gene>
<comment type="caution">
    <text evidence="3">The sequence shown here is derived from an EMBL/GenBank/DDBJ whole genome shotgun (WGS) entry which is preliminary data.</text>
</comment>
<dbReference type="InterPro" id="IPR051932">
    <property type="entry name" value="Bact_StressResp_Reg"/>
</dbReference>
<dbReference type="Proteomes" id="UP000019678">
    <property type="component" value="Unassembled WGS sequence"/>
</dbReference>
<protein>
    <submittedName>
        <fullName evidence="3">Sulfate transporter/antisigma-factor antagonist STAS</fullName>
    </submittedName>
</protein>
<keyword evidence="1" id="KW-0597">Phosphoprotein</keyword>
<dbReference type="EMBL" id="ASRX01000020">
    <property type="protein sequence ID" value="EYF05817.1"/>
    <property type="molecule type" value="Genomic_DNA"/>
</dbReference>
<dbReference type="Pfam" id="PF01740">
    <property type="entry name" value="STAS"/>
    <property type="match status" value="1"/>
</dbReference>
<reference evidence="3 4" key="1">
    <citation type="submission" date="2013-05" db="EMBL/GenBank/DDBJ databases">
        <title>Genome assembly of Chondromyces apiculatus DSM 436.</title>
        <authorList>
            <person name="Sharma G."/>
            <person name="Khatri I."/>
            <person name="Kaur C."/>
            <person name="Mayilraj S."/>
            <person name="Subramanian S."/>
        </authorList>
    </citation>
    <scope>NUCLEOTIDE SEQUENCE [LARGE SCALE GENOMIC DNA]</scope>
    <source>
        <strain evidence="3 4">DSM 436</strain>
    </source>
</reference>
<name>A0A017TA57_9BACT</name>
<dbReference type="InterPro" id="IPR036513">
    <property type="entry name" value="STAS_dom_sf"/>
</dbReference>
<dbReference type="PANTHER" id="PTHR33745">
    <property type="entry name" value="RSBT ANTAGONIST PROTEIN RSBS-RELATED"/>
    <property type="match status" value="1"/>
</dbReference>
<sequence>MTPEGRDLLVRLLARRGEEIVEGATDWVIGEAIDLRGQRPREETRELVARVIEGNEAALLQEDGQPLAAFVEHVVSLRAAREFHPSTVLRGLLSFRQVLEGMLRAEGGDGWAALDVLAAVDAVYHGAALQVADLYAVKLTEAVQRRRRELEVELGRVAEEGQRALAEKLATIEAQRQELATLSSPVLRVWSGVLVAPLVGEVGAARAELIRERVLEAIVEDGAHTVLLDITGLVRVDAQVALDLLRLTQAARLLGARGMLVGVSGAVARTLVALDVDLGEVPAFASLEDGLREALQPASGRRSTGPRVGSAAG</sequence>